<dbReference type="InterPro" id="IPR029032">
    <property type="entry name" value="AhpD-like"/>
</dbReference>
<dbReference type="EMBL" id="CP054139">
    <property type="protein sequence ID" value="QKJ30614.1"/>
    <property type="molecule type" value="Genomic_DNA"/>
</dbReference>
<gene>
    <name evidence="2" type="ORF">HQ865_12890</name>
</gene>
<evidence type="ECO:0000313" key="3">
    <source>
        <dbReference type="Proteomes" id="UP000505355"/>
    </source>
</evidence>
<dbReference type="RefSeq" id="WP_173415287.1">
    <property type="nucleotide sequence ID" value="NZ_CP054139.1"/>
</dbReference>
<dbReference type="NCBIfam" id="TIGR00778">
    <property type="entry name" value="ahpD_dom"/>
    <property type="match status" value="1"/>
</dbReference>
<evidence type="ECO:0000259" key="1">
    <source>
        <dbReference type="Pfam" id="PF02627"/>
    </source>
</evidence>
<dbReference type="AlphaFoldDB" id="A0A7D4TPB1"/>
<sequence length="145" mass="16500">MNNRLKFSKLDQAAYKAMMSLENAVNATGLTTIHKDLIKIRVSQINHCAYCINMHTIDARKAGETEQRIYALTAWRETPFFDEQERALLALAEEMTHLNIHGVSDETYNNAAKLFDETYLAAIIMAVTTINAWNRIGVTLQLLMH</sequence>
<organism evidence="2 3">
    <name type="scientific">Mucilaginibacter mali</name>
    <dbReference type="NCBI Taxonomy" id="2740462"/>
    <lineage>
        <taxon>Bacteria</taxon>
        <taxon>Pseudomonadati</taxon>
        <taxon>Bacteroidota</taxon>
        <taxon>Sphingobacteriia</taxon>
        <taxon>Sphingobacteriales</taxon>
        <taxon>Sphingobacteriaceae</taxon>
        <taxon>Mucilaginibacter</taxon>
    </lineage>
</organism>
<proteinExistence type="predicted"/>
<feature type="domain" description="Carboxymuconolactone decarboxylase-like" evidence="1">
    <location>
        <begin position="13"/>
        <end position="94"/>
    </location>
</feature>
<dbReference type="KEGG" id="mmab:HQ865_12890"/>
<protein>
    <submittedName>
        <fullName evidence="2">Carboxymuconolactone decarboxylase family protein</fullName>
    </submittedName>
</protein>
<dbReference type="InterPro" id="IPR003779">
    <property type="entry name" value="CMD-like"/>
</dbReference>
<dbReference type="Gene3D" id="1.20.1290.10">
    <property type="entry name" value="AhpD-like"/>
    <property type="match status" value="1"/>
</dbReference>
<dbReference type="GO" id="GO:0051920">
    <property type="term" value="F:peroxiredoxin activity"/>
    <property type="evidence" value="ECO:0007669"/>
    <property type="project" value="InterPro"/>
</dbReference>
<dbReference type="SUPFAM" id="SSF69118">
    <property type="entry name" value="AhpD-like"/>
    <property type="match status" value="1"/>
</dbReference>
<accession>A0A7D4TPB1</accession>
<name>A0A7D4TPB1_9SPHI</name>
<evidence type="ECO:0000313" key="2">
    <source>
        <dbReference type="EMBL" id="QKJ30614.1"/>
    </source>
</evidence>
<dbReference type="PANTHER" id="PTHR34846:SF10">
    <property type="entry name" value="CYTOPLASMIC PROTEIN"/>
    <property type="match status" value="1"/>
</dbReference>
<dbReference type="InterPro" id="IPR004675">
    <property type="entry name" value="AhpD_core"/>
</dbReference>
<keyword evidence="3" id="KW-1185">Reference proteome</keyword>
<dbReference type="PANTHER" id="PTHR34846">
    <property type="entry name" value="4-CARBOXYMUCONOLACTONE DECARBOXYLASE FAMILY PROTEIN (AFU_ORTHOLOGUE AFUA_6G11590)"/>
    <property type="match status" value="1"/>
</dbReference>
<dbReference type="Pfam" id="PF02627">
    <property type="entry name" value="CMD"/>
    <property type="match status" value="1"/>
</dbReference>
<dbReference type="Proteomes" id="UP000505355">
    <property type="component" value="Chromosome"/>
</dbReference>
<reference evidence="2 3" key="1">
    <citation type="submission" date="2020-05" db="EMBL/GenBank/DDBJ databases">
        <title>Mucilaginibacter mali sp. nov.</title>
        <authorList>
            <person name="Kim H.S."/>
            <person name="Lee K.C."/>
            <person name="Suh M.K."/>
            <person name="Kim J.-S."/>
            <person name="Han K.-I."/>
            <person name="Eom M.K."/>
            <person name="Shin Y.K."/>
            <person name="Lee J.-S."/>
        </authorList>
    </citation>
    <scope>NUCLEOTIDE SEQUENCE [LARGE SCALE GENOMIC DNA]</scope>
    <source>
        <strain evidence="2 3">G2-14</strain>
    </source>
</reference>